<keyword evidence="4" id="KW-1185">Reference proteome</keyword>
<proteinExistence type="inferred from homology"/>
<organism evidence="3 4">
    <name type="scientific">Petrolisthes cinctipes</name>
    <name type="common">Flat porcelain crab</name>
    <dbReference type="NCBI Taxonomy" id="88211"/>
    <lineage>
        <taxon>Eukaryota</taxon>
        <taxon>Metazoa</taxon>
        <taxon>Ecdysozoa</taxon>
        <taxon>Arthropoda</taxon>
        <taxon>Crustacea</taxon>
        <taxon>Multicrustacea</taxon>
        <taxon>Malacostraca</taxon>
        <taxon>Eumalacostraca</taxon>
        <taxon>Eucarida</taxon>
        <taxon>Decapoda</taxon>
        <taxon>Pleocyemata</taxon>
        <taxon>Anomura</taxon>
        <taxon>Galatheoidea</taxon>
        <taxon>Porcellanidae</taxon>
        <taxon>Petrolisthes</taxon>
    </lineage>
</organism>
<dbReference type="GO" id="GO:0032040">
    <property type="term" value="C:small-subunit processome"/>
    <property type="evidence" value="ECO:0007669"/>
    <property type="project" value="TreeGrafter"/>
</dbReference>
<dbReference type="PANTHER" id="PTHR13237">
    <property type="entry name" value="SOMETHING ABOUT SILENCING PROTEIN 10-RELATED"/>
    <property type="match status" value="1"/>
</dbReference>
<feature type="region of interest" description="Disordered" evidence="2">
    <location>
        <begin position="289"/>
        <end position="326"/>
    </location>
</feature>
<evidence type="ECO:0000313" key="4">
    <source>
        <dbReference type="Proteomes" id="UP001286313"/>
    </source>
</evidence>
<dbReference type="EMBL" id="JAWQEG010003364">
    <property type="protein sequence ID" value="KAK3866625.1"/>
    <property type="molecule type" value="Genomic_DNA"/>
</dbReference>
<reference evidence="3" key="1">
    <citation type="submission" date="2023-10" db="EMBL/GenBank/DDBJ databases">
        <title>Genome assemblies of two species of porcelain crab, Petrolisthes cinctipes and Petrolisthes manimaculis (Anomura: Porcellanidae).</title>
        <authorList>
            <person name="Angst P."/>
        </authorList>
    </citation>
    <scope>NUCLEOTIDE SEQUENCE</scope>
    <source>
        <strain evidence="3">PB745_01</strain>
        <tissue evidence="3">Gill</tissue>
    </source>
</reference>
<feature type="compositionally biased region" description="Basic and acidic residues" evidence="2">
    <location>
        <begin position="188"/>
        <end position="201"/>
    </location>
</feature>
<name>A0AAE1F399_PETCI</name>
<dbReference type="Proteomes" id="UP001286313">
    <property type="component" value="Unassembled WGS sequence"/>
</dbReference>
<feature type="compositionally biased region" description="Basic residues" evidence="2">
    <location>
        <begin position="298"/>
        <end position="326"/>
    </location>
</feature>
<comment type="similarity">
    <text evidence="1">Belongs to the SAS10 family.</text>
</comment>
<evidence type="ECO:0000256" key="1">
    <source>
        <dbReference type="ARBA" id="ARBA00010979"/>
    </source>
</evidence>
<evidence type="ECO:0000313" key="3">
    <source>
        <dbReference type="EMBL" id="KAK3866625.1"/>
    </source>
</evidence>
<gene>
    <name evidence="3" type="ORF">Pcinc_027855</name>
</gene>
<dbReference type="InterPro" id="IPR007146">
    <property type="entry name" value="Sas10/Utp3/C1D"/>
</dbReference>
<feature type="region of interest" description="Disordered" evidence="2">
    <location>
        <begin position="186"/>
        <end position="205"/>
    </location>
</feature>
<accession>A0AAE1F399</accession>
<protein>
    <recommendedName>
        <fullName evidence="5">Neuroguidin</fullName>
    </recommendedName>
</protein>
<evidence type="ECO:0000256" key="2">
    <source>
        <dbReference type="SAM" id="MobiDB-lite"/>
    </source>
</evidence>
<comment type="caution">
    <text evidence="3">The sequence shown here is derived from an EMBL/GenBank/DDBJ whole genome shotgun (WGS) entry which is preliminary data.</text>
</comment>
<evidence type="ECO:0008006" key="5">
    <source>
        <dbReference type="Google" id="ProtNLM"/>
    </source>
</evidence>
<dbReference type="Pfam" id="PF04000">
    <property type="entry name" value="Sas10_Utp3"/>
    <property type="match status" value="1"/>
</dbReference>
<dbReference type="PANTHER" id="PTHR13237:SF9">
    <property type="entry name" value="NEUROGUIDIN"/>
    <property type="match status" value="1"/>
</dbReference>
<feature type="region of interest" description="Disordered" evidence="2">
    <location>
        <begin position="146"/>
        <end position="178"/>
    </location>
</feature>
<dbReference type="AlphaFoldDB" id="A0AAE1F399"/>
<sequence length="326" mass="36680">MCEKKKKMAENSAQSKVDGCVASDLPKGVALLADLTTNLNTVRATFEALMGKIKDENMKTGQGISLLELKNQSFLAYMANLACITLRKLKGLKLENDSSIERLVELRVVLERIRPLEDKLKYQIDKYVKVATEGVVNAEEPLQLKGNLDNIGSSSEEEDDTEQDQTTKKKKSGDIEEEKYKIPKVRQAHFDGEAGKDAAKERQKRRAWNSGMLRDAFHEYTEDPEVVYDTDILKQRAIRKRKELDKYEEDRMLRKSVSKKEKAAMKQLPTVGTLGSEILSFSSLNPLQGFDSSAPAAKKQKTVPKSTKGKKGKAKGKKGFKKRIKH</sequence>
<dbReference type="GO" id="GO:0000462">
    <property type="term" value="P:maturation of SSU-rRNA from tricistronic rRNA transcript (SSU-rRNA, 5.8S rRNA, LSU-rRNA)"/>
    <property type="evidence" value="ECO:0007669"/>
    <property type="project" value="TreeGrafter"/>
</dbReference>